<dbReference type="GO" id="GO:0016757">
    <property type="term" value="F:glycosyltransferase activity"/>
    <property type="evidence" value="ECO:0007669"/>
    <property type="project" value="UniProtKB-KW"/>
</dbReference>
<comment type="caution">
    <text evidence="4">The sequence shown here is derived from an EMBL/GenBank/DDBJ whole genome shotgun (WGS) entry which is preliminary data.</text>
</comment>
<proteinExistence type="inferred from homology"/>
<dbReference type="EC" id="2.4.1.-" evidence="3"/>
<dbReference type="InterPro" id="IPR029044">
    <property type="entry name" value="Nucleotide-diphossugar_trans"/>
</dbReference>
<keyword evidence="1" id="KW-0328">Glycosyltransferase</keyword>
<evidence type="ECO:0000313" key="5">
    <source>
        <dbReference type="Proteomes" id="UP000825935"/>
    </source>
</evidence>
<dbReference type="Proteomes" id="UP000825935">
    <property type="component" value="Chromosome 39"/>
</dbReference>
<protein>
    <recommendedName>
        <fullName evidence="3">Hexosyltransferase</fullName>
        <ecNumber evidence="3">2.4.1.-</ecNumber>
    </recommendedName>
</protein>
<dbReference type="CDD" id="cd02537">
    <property type="entry name" value="GT8_Glycogenin"/>
    <property type="match status" value="1"/>
</dbReference>
<dbReference type="SUPFAM" id="SSF53448">
    <property type="entry name" value="Nucleotide-diphospho-sugar transferases"/>
    <property type="match status" value="1"/>
</dbReference>
<dbReference type="Gene3D" id="3.90.550.10">
    <property type="entry name" value="Spore Coat Polysaccharide Biosynthesis Protein SpsA, Chain A"/>
    <property type="match status" value="1"/>
</dbReference>
<accession>A0A8T2PZB6</accession>
<sequence length="572" mass="66456">MKVLNSLALSIIACSRDAKDFIRIWESFQWRDTLLGNSQASQEPIDSKPSRSFLEDLKSILETLVDIIGSDSLNLGIMSLDNKINENEENELWVLLADMDVVSHFVFLEHVNRSWTWEDFYPEWIDEEEDNEVPQCPSVPIPELNTNTTFHVLFAEMPCNISSDWTRDVIRLHIQLAIANIAVRSESSYVILFSQCPPFPNLFTCTELLLHRRHLWLYSVDAPKLQRKLKLPSGSCELAIKSKVQSYNDGLSVSKHRNEAYATILHSTWEGRGYVCGAIALGHSIRKTGSTRDMVIVVVDEEGSSKTSEMGTDLPWWEHEHYRHGLVEAGWRIISMAGIRNPYAQPNSYNEWNYSKLRLWQLTSYQKIVFLDSDTLVLRNIDFLFEAEELSASGNSRTVFNSGVMVIEPNNCTFNLLMSSLHSIVSYNGGDQGFLNEIFTWWHRLPRRTNFLKHFYSDSQEEFEQKTKLFGMDPPLLYVLHFLGYKPWLCFRDYDCSWNFPELRMFASDVAHATWWNVYDSMPHKLQQYCRLTRTQTDNLSFEIYTAKISLDPDPHRHWERNISDPRFLSPS</sequence>
<gene>
    <name evidence="4" type="ORF">KP509_39G020600</name>
</gene>
<dbReference type="PANTHER" id="PTHR11183">
    <property type="entry name" value="GLYCOGENIN SUBFAMILY MEMBER"/>
    <property type="match status" value="1"/>
</dbReference>
<evidence type="ECO:0000313" key="4">
    <source>
        <dbReference type="EMBL" id="KAH7276758.1"/>
    </source>
</evidence>
<name>A0A8T2PZB6_CERRI</name>
<keyword evidence="2" id="KW-0464">Manganese</keyword>
<dbReference type="Pfam" id="PF01501">
    <property type="entry name" value="Glyco_transf_8"/>
    <property type="match status" value="1"/>
</dbReference>
<keyword evidence="1" id="KW-0808">Transferase</keyword>
<evidence type="ECO:0000256" key="2">
    <source>
        <dbReference type="ARBA" id="ARBA00023211"/>
    </source>
</evidence>
<organism evidence="4 5">
    <name type="scientific">Ceratopteris richardii</name>
    <name type="common">Triangle waterfern</name>
    <dbReference type="NCBI Taxonomy" id="49495"/>
    <lineage>
        <taxon>Eukaryota</taxon>
        <taxon>Viridiplantae</taxon>
        <taxon>Streptophyta</taxon>
        <taxon>Embryophyta</taxon>
        <taxon>Tracheophyta</taxon>
        <taxon>Polypodiopsida</taxon>
        <taxon>Polypodiidae</taxon>
        <taxon>Polypodiales</taxon>
        <taxon>Pteridineae</taxon>
        <taxon>Pteridaceae</taxon>
        <taxon>Parkerioideae</taxon>
        <taxon>Ceratopteris</taxon>
    </lineage>
</organism>
<dbReference type="OMA" id="TAYHKSG"/>
<comment type="similarity">
    <text evidence="3">Belongs to the glycosyltransferase 8 family.</text>
</comment>
<dbReference type="OrthoDB" id="2014201at2759"/>
<evidence type="ECO:0000256" key="3">
    <source>
        <dbReference type="RuleBase" id="RU362027"/>
    </source>
</evidence>
<dbReference type="AlphaFoldDB" id="A0A8T2PZB6"/>
<evidence type="ECO:0000256" key="1">
    <source>
        <dbReference type="ARBA" id="ARBA00022676"/>
    </source>
</evidence>
<dbReference type="InterPro" id="IPR002495">
    <property type="entry name" value="Glyco_trans_8"/>
</dbReference>
<dbReference type="InterPro" id="IPR050587">
    <property type="entry name" value="GNT1/Glycosyltrans_8"/>
</dbReference>
<dbReference type="EMBL" id="CM035444">
    <property type="protein sequence ID" value="KAH7276758.1"/>
    <property type="molecule type" value="Genomic_DNA"/>
</dbReference>
<keyword evidence="5" id="KW-1185">Reference proteome</keyword>
<reference evidence="4" key="1">
    <citation type="submission" date="2021-08" db="EMBL/GenBank/DDBJ databases">
        <title>WGS assembly of Ceratopteris richardii.</title>
        <authorList>
            <person name="Marchant D.B."/>
            <person name="Chen G."/>
            <person name="Jenkins J."/>
            <person name="Shu S."/>
            <person name="Leebens-Mack J."/>
            <person name="Grimwood J."/>
            <person name="Schmutz J."/>
            <person name="Soltis P."/>
            <person name="Soltis D."/>
            <person name="Chen Z.-H."/>
        </authorList>
    </citation>
    <scope>NUCLEOTIDE SEQUENCE</scope>
    <source>
        <strain evidence="4">Whitten #5841</strain>
        <tissue evidence="4">Leaf</tissue>
    </source>
</reference>